<evidence type="ECO:0008006" key="5">
    <source>
        <dbReference type="Google" id="ProtNLM"/>
    </source>
</evidence>
<evidence type="ECO:0000256" key="2">
    <source>
        <dbReference type="SAM" id="SignalP"/>
    </source>
</evidence>
<evidence type="ECO:0000313" key="3">
    <source>
        <dbReference type="EMBL" id="AIG64856.1"/>
    </source>
</evidence>
<dbReference type="PROSITE" id="PS51257">
    <property type="entry name" value="PROKAR_LIPOPROTEIN"/>
    <property type="match status" value="1"/>
</dbReference>
<accession>A0ABM5QQ63</accession>
<gene>
    <name evidence="3" type="ORF">CATYP_10205</name>
</gene>
<proteinExistence type="predicted"/>
<feature type="chain" id="PRO_5045941174" description="PepSY domain-containing protein" evidence="2">
    <location>
        <begin position="25"/>
        <end position="134"/>
    </location>
</feature>
<protein>
    <recommendedName>
        <fullName evidence="5">PepSY domain-containing protein</fullName>
    </recommendedName>
</protein>
<sequence>MRTSIIARAGVGAALALPLPFAAACSGGDSGTVTQTATVPASSAASSAAPATTVTEAATEPGAAGAAQAPCEVASINDYARAEMTKEGVSEEQLKEAVAQGCKMAERDDAIWEIEYQGIDVDITDAGEVVDVDR</sequence>
<keyword evidence="4" id="KW-1185">Reference proteome</keyword>
<evidence type="ECO:0000256" key="1">
    <source>
        <dbReference type="SAM" id="MobiDB-lite"/>
    </source>
</evidence>
<dbReference type="RefSeq" id="WP_038607118.1">
    <property type="nucleotide sequence ID" value="NZ_CP008944.1"/>
</dbReference>
<reference evidence="3 4" key="1">
    <citation type="submission" date="2014-07" db="EMBL/GenBank/DDBJ databases">
        <title>Complete genome sequence of Corynebacterium atypicum DSM 44849: identifiction of the mycolic acid biosynthesis genes.</title>
        <authorList>
            <person name="Tippelt A."/>
            <person name="Mollmann S."/>
            <person name="Albersmeier A."/>
            <person name="Jaenicke S."/>
            <person name="Ruckert C."/>
            <person name="Tauch A."/>
        </authorList>
    </citation>
    <scope>NUCLEOTIDE SEQUENCE [LARGE SCALE GENOMIC DNA]</scope>
    <source>
        <strain evidence="3 4">R2070</strain>
    </source>
</reference>
<name>A0ABM5QQ63_9CORY</name>
<dbReference type="Proteomes" id="UP000028504">
    <property type="component" value="Chromosome"/>
</dbReference>
<feature type="region of interest" description="Disordered" evidence="1">
    <location>
        <begin position="32"/>
        <end position="67"/>
    </location>
</feature>
<organism evidence="3 4">
    <name type="scientific">Corynebacterium atypicum</name>
    <dbReference type="NCBI Taxonomy" id="191610"/>
    <lineage>
        <taxon>Bacteria</taxon>
        <taxon>Bacillati</taxon>
        <taxon>Actinomycetota</taxon>
        <taxon>Actinomycetes</taxon>
        <taxon>Mycobacteriales</taxon>
        <taxon>Corynebacteriaceae</taxon>
        <taxon>Corynebacterium</taxon>
    </lineage>
</organism>
<keyword evidence="2" id="KW-0732">Signal</keyword>
<feature type="signal peptide" evidence="2">
    <location>
        <begin position="1"/>
        <end position="24"/>
    </location>
</feature>
<dbReference type="EMBL" id="CP008944">
    <property type="protein sequence ID" value="AIG64856.1"/>
    <property type="molecule type" value="Genomic_DNA"/>
</dbReference>
<evidence type="ECO:0000313" key="4">
    <source>
        <dbReference type="Proteomes" id="UP000028504"/>
    </source>
</evidence>